<proteinExistence type="inferred from homology"/>
<keyword evidence="2 7" id="KW-0699">rRNA-binding</keyword>
<evidence type="ECO:0000256" key="9">
    <source>
        <dbReference type="SAM" id="MobiDB-lite"/>
    </source>
</evidence>
<feature type="region of interest" description="Disordered" evidence="9">
    <location>
        <begin position="1"/>
        <end position="39"/>
    </location>
</feature>
<dbReference type="InterPro" id="IPR030878">
    <property type="entry name" value="Ribosomal_uL15"/>
</dbReference>
<keyword evidence="4 7" id="KW-0689">Ribosomal protein</keyword>
<evidence type="ECO:0000256" key="8">
    <source>
        <dbReference type="RuleBase" id="RU003888"/>
    </source>
</evidence>
<dbReference type="GO" id="GO:0003735">
    <property type="term" value="F:structural constituent of ribosome"/>
    <property type="evidence" value="ECO:0007669"/>
    <property type="project" value="InterPro"/>
</dbReference>
<dbReference type="HAMAP" id="MF_01341">
    <property type="entry name" value="Ribosomal_uL15"/>
    <property type="match status" value="1"/>
</dbReference>
<reference evidence="11" key="1">
    <citation type="journal article" date="2017" name="Nature">
        <title>Metagenomic exploration of ASGARD archaea illuminates the origin of cellular complexity in eukaryotes.</title>
        <authorList>
            <person name="Zaremba-Niedzwiedzka K."/>
            <person name="Caceres E.F."/>
            <person name="Saw J.H.W."/>
            <person name="Backstrom D."/>
            <person name="Juzokaite L."/>
            <person name="Vancaester E."/>
            <person name="Seitz K.W."/>
            <person name="Anantharaman K."/>
            <person name="Starnawski P."/>
            <person name="Kjeldsen K.U."/>
            <person name="Stott M.B."/>
            <person name="Nunoura T."/>
            <person name="Banfield J.F."/>
            <person name="Schramm A."/>
            <person name="Baker B.J."/>
            <person name="Spang A."/>
            <person name="Ettema T.J.G."/>
        </authorList>
    </citation>
    <scope>NUCLEOTIDE SEQUENCE</scope>
    <source>
        <strain evidence="11">TIV_3</strain>
    </source>
</reference>
<comment type="similarity">
    <text evidence="1 7 8">Belongs to the universal ribosomal protein uL15 family.</text>
</comment>
<evidence type="ECO:0000256" key="6">
    <source>
        <dbReference type="ARBA" id="ARBA00035200"/>
    </source>
</evidence>
<evidence type="ECO:0000256" key="7">
    <source>
        <dbReference type="HAMAP-Rule" id="MF_01341"/>
    </source>
</evidence>
<comment type="subunit">
    <text evidence="7">Part of the 50S ribosomal subunit.</text>
</comment>
<dbReference type="EMBL" id="KX764943">
    <property type="protein sequence ID" value="AOZ56030.1"/>
    <property type="molecule type" value="Genomic_DNA"/>
</dbReference>
<evidence type="ECO:0000256" key="5">
    <source>
        <dbReference type="ARBA" id="ARBA00023274"/>
    </source>
</evidence>
<dbReference type="GO" id="GO:0022625">
    <property type="term" value="C:cytosolic large ribosomal subunit"/>
    <property type="evidence" value="ECO:0007669"/>
    <property type="project" value="TreeGrafter"/>
</dbReference>
<evidence type="ECO:0000259" key="10">
    <source>
        <dbReference type="Pfam" id="PF00828"/>
    </source>
</evidence>
<gene>
    <name evidence="7" type="primary">rpl15</name>
</gene>
<dbReference type="InterPro" id="IPR021131">
    <property type="entry name" value="Ribosomal_uL15/eL18"/>
</dbReference>
<evidence type="ECO:0000256" key="1">
    <source>
        <dbReference type="ARBA" id="ARBA00007320"/>
    </source>
</evidence>
<keyword evidence="3 7" id="KW-0694">RNA-binding</keyword>
<dbReference type="Pfam" id="PF00828">
    <property type="entry name" value="Ribosomal_L27A"/>
    <property type="match status" value="1"/>
</dbReference>
<dbReference type="SUPFAM" id="SSF52080">
    <property type="entry name" value="Ribosomal proteins L15p and L18e"/>
    <property type="match status" value="1"/>
</dbReference>
<dbReference type="InterPro" id="IPR036227">
    <property type="entry name" value="Ribosomal_uL15/eL18_sf"/>
</dbReference>
<evidence type="ECO:0000313" key="11">
    <source>
        <dbReference type="EMBL" id="AOZ56030.1"/>
    </source>
</evidence>
<dbReference type="Gene3D" id="3.100.10.10">
    <property type="match status" value="1"/>
</dbReference>
<feature type="compositionally biased region" description="Basic residues" evidence="9">
    <location>
        <begin position="1"/>
        <end position="18"/>
    </location>
</feature>
<dbReference type="PANTHER" id="PTHR11721">
    <property type="entry name" value="60S RIBOSOMAL PROTEIN L27A"/>
    <property type="match status" value="1"/>
</dbReference>
<dbReference type="PANTHER" id="PTHR11721:SF3">
    <property type="entry name" value="LARGE RIBOSOMAL SUBUNIT PROTEIN UL15"/>
    <property type="match status" value="1"/>
</dbReference>
<feature type="domain" description="Large ribosomal subunit protein uL15/eL18" evidence="10">
    <location>
        <begin position="79"/>
        <end position="146"/>
    </location>
</feature>
<name>A0A1L2JPW7_9CREN</name>
<evidence type="ECO:0000256" key="2">
    <source>
        <dbReference type="ARBA" id="ARBA00022730"/>
    </source>
</evidence>
<sequence>MMPWKRPRKKSRKLRGSRTHGYGIQGQHRGSGARGGFGKAGLKKHKWTWIVKHAPDYFGAGRRGFKPPTKKTEVEKPILNVDQLEELAKKARPSERDEKGLPVVNLIELGYGKLLGRGSISTPLHVIAAAASKSAIEKVKEAGGIIEVVSTPHAIS</sequence>
<dbReference type="GO" id="GO:0006412">
    <property type="term" value="P:translation"/>
    <property type="evidence" value="ECO:0007669"/>
    <property type="project" value="UniProtKB-UniRule"/>
</dbReference>
<keyword evidence="5 7" id="KW-0687">Ribonucleoprotein</keyword>
<accession>A0A1L2JPW7</accession>
<dbReference type="InterPro" id="IPR027386">
    <property type="entry name" value="Rbsml_uL15_N"/>
</dbReference>
<protein>
    <recommendedName>
        <fullName evidence="6 7">Large ribosomal subunit protein uL15</fullName>
    </recommendedName>
</protein>
<evidence type="ECO:0000256" key="3">
    <source>
        <dbReference type="ARBA" id="ARBA00022884"/>
    </source>
</evidence>
<dbReference type="FunFam" id="4.10.990.10:FF:000001">
    <property type="entry name" value="50S ribosomal protein L15"/>
    <property type="match status" value="1"/>
</dbReference>
<organism evidence="11">
    <name type="scientific">uncultured korarchaeote</name>
    <dbReference type="NCBI Taxonomy" id="161241"/>
    <lineage>
        <taxon>Archaea</taxon>
        <taxon>Thermoproteota</taxon>
        <taxon>environmental samples</taxon>
    </lineage>
</organism>
<dbReference type="PROSITE" id="PS00475">
    <property type="entry name" value="RIBOSOMAL_L15"/>
    <property type="match status" value="1"/>
</dbReference>
<dbReference type="AlphaFoldDB" id="A0A1L2JPW7"/>
<evidence type="ECO:0000256" key="4">
    <source>
        <dbReference type="ARBA" id="ARBA00022980"/>
    </source>
</evidence>
<dbReference type="InterPro" id="IPR001196">
    <property type="entry name" value="Ribosomal_uL15_CS"/>
</dbReference>
<dbReference type="GO" id="GO:0019843">
    <property type="term" value="F:rRNA binding"/>
    <property type="evidence" value="ECO:0007669"/>
    <property type="project" value="UniProtKB-UniRule"/>
</dbReference>
<comment type="function">
    <text evidence="7">Binds to the 23S rRNA.</text>
</comment>
<dbReference type="Gene3D" id="4.10.990.10">
    <property type="match status" value="1"/>
</dbReference>